<dbReference type="InterPro" id="IPR036397">
    <property type="entry name" value="RNaseH_sf"/>
</dbReference>
<feature type="non-terminal residue" evidence="1">
    <location>
        <position position="1"/>
    </location>
</feature>
<evidence type="ECO:0000313" key="2">
    <source>
        <dbReference type="Proteomes" id="UP000250266"/>
    </source>
</evidence>
<sequence length="87" mass="10316">VWTIEWPPYSPDLHLIEHLWWALKKLVNKLHPEFQTMGGSDEESQLFCTALKEAWRKISNSLIRKLILSMPRRLAAVRKAKGWQTKY</sequence>
<reference evidence="1 2" key="1">
    <citation type="journal article" date="2016" name="Nat. Commun.">
        <title>Ectomycorrhizal ecology is imprinted in the genome of the dominant symbiotic fungus Cenococcum geophilum.</title>
        <authorList>
            <consortium name="DOE Joint Genome Institute"/>
            <person name="Peter M."/>
            <person name="Kohler A."/>
            <person name="Ohm R.A."/>
            <person name="Kuo A."/>
            <person name="Krutzmann J."/>
            <person name="Morin E."/>
            <person name="Arend M."/>
            <person name="Barry K.W."/>
            <person name="Binder M."/>
            <person name="Choi C."/>
            <person name="Clum A."/>
            <person name="Copeland A."/>
            <person name="Grisel N."/>
            <person name="Haridas S."/>
            <person name="Kipfer T."/>
            <person name="LaButti K."/>
            <person name="Lindquist E."/>
            <person name="Lipzen A."/>
            <person name="Maire R."/>
            <person name="Meier B."/>
            <person name="Mihaltcheva S."/>
            <person name="Molinier V."/>
            <person name="Murat C."/>
            <person name="Poggeler S."/>
            <person name="Quandt C.A."/>
            <person name="Sperisen C."/>
            <person name="Tritt A."/>
            <person name="Tisserant E."/>
            <person name="Crous P.W."/>
            <person name="Henrissat B."/>
            <person name="Nehls U."/>
            <person name="Egli S."/>
            <person name="Spatafora J.W."/>
            <person name="Grigoriev I.V."/>
            <person name="Martin F.M."/>
        </authorList>
    </citation>
    <scope>NUCLEOTIDE SEQUENCE [LARGE SCALE GENOMIC DNA]</scope>
    <source>
        <strain evidence="1 2">CBS 459.81</strain>
    </source>
</reference>
<dbReference type="GO" id="GO:0003676">
    <property type="term" value="F:nucleic acid binding"/>
    <property type="evidence" value="ECO:0007669"/>
    <property type="project" value="InterPro"/>
</dbReference>
<protein>
    <recommendedName>
        <fullName evidence="3">Tc1-like transposase DDE domain-containing protein</fullName>
    </recommendedName>
</protein>
<dbReference type="Proteomes" id="UP000250266">
    <property type="component" value="Unassembled WGS sequence"/>
</dbReference>
<evidence type="ECO:0000313" key="1">
    <source>
        <dbReference type="EMBL" id="OCK73155.1"/>
    </source>
</evidence>
<organism evidence="1 2">
    <name type="scientific">Lepidopterella palustris CBS 459.81</name>
    <dbReference type="NCBI Taxonomy" id="1314670"/>
    <lineage>
        <taxon>Eukaryota</taxon>
        <taxon>Fungi</taxon>
        <taxon>Dikarya</taxon>
        <taxon>Ascomycota</taxon>
        <taxon>Pezizomycotina</taxon>
        <taxon>Dothideomycetes</taxon>
        <taxon>Pleosporomycetidae</taxon>
        <taxon>Mytilinidiales</taxon>
        <taxon>Argynnaceae</taxon>
        <taxon>Lepidopterella</taxon>
    </lineage>
</organism>
<accession>A0A8E2DX24</accession>
<feature type="non-terminal residue" evidence="1">
    <location>
        <position position="87"/>
    </location>
</feature>
<dbReference type="Gene3D" id="3.30.420.10">
    <property type="entry name" value="Ribonuclease H-like superfamily/Ribonuclease H"/>
    <property type="match status" value="1"/>
</dbReference>
<name>A0A8E2DX24_9PEZI</name>
<dbReference type="EMBL" id="KV745928">
    <property type="protein sequence ID" value="OCK73155.1"/>
    <property type="molecule type" value="Genomic_DNA"/>
</dbReference>
<dbReference type="OrthoDB" id="5410741at2759"/>
<dbReference type="AlphaFoldDB" id="A0A8E2DX24"/>
<gene>
    <name evidence="1" type="ORF">K432DRAFT_263171</name>
</gene>
<proteinExistence type="predicted"/>
<keyword evidence="2" id="KW-1185">Reference proteome</keyword>
<evidence type="ECO:0008006" key="3">
    <source>
        <dbReference type="Google" id="ProtNLM"/>
    </source>
</evidence>